<organism evidence="2 3">
    <name type="scientific">Bosea vaviloviae</name>
    <dbReference type="NCBI Taxonomy" id="1526658"/>
    <lineage>
        <taxon>Bacteria</taxon>
        <taxon>Pseudomonadati</taxon>
        <taxon>Pseudomonadota</taxon>
        <taxon>Alphaproteobacteria</taxon>
        <taxon>Hyphomicrobiales</taxon>
        <taxon>Boseaceae</taxon>
        <taxon>Bosea</taxon>
    </lineage>
</organism>
<feature type="transmembrane region" description="Helical" evidence="1">
    <location>
        <begin position="76"/>
        <end position="97"/>
    </location>
</feature>
<dbReference type="EMBL" id="LGSZ01000032">
    <property type="protein sequence ID" value="KPH80974.1"/>
    <property type="molecule type" value="Genomic_DNA"/>
</dbReference>
<evidence type="ECO:0000313" key="2">
    <source>
        <dbReference type="EMBL" id="KPH80974.1"/>
    </source>
</evidence>
<proteinExistence type="predicted"/>
<gene>
    <name evidence="2" type="ORF">AE618_09915</name>
</gene>
<accession>A0A0N0MBI2</accession>
<dbReference type="Proteomes" id="UP000037822">
    <property type="component" value="Unassembled WGS sequence"/>
</dbReference>
<name>A0A0N0MBI2_9HYPH</name>
<evidence type="ECO:0000313" key="3">
    <source>
        <dbReference type="Proteomes" id="UP000037822"/>
    </source>
</evidence>
<protein>
    <submittedName>
        <fullName evidence="2">Uncharacterized protein</fullName>
    </submittedName>
</protein>
<keyword evidence="1" id="KW-0812">Transmembrane</keyword>
<dbReference type="OrthoDB" id="8163638at2"/>
<sequence>MLSFLATVASLALAYCLIADIIAITGDRIDDAHCEILCDGNARDVVRNDQASAEFSGLDVDGEAARDKATMRLPSAAKILSIAVGSAAVLTILALLADHARADDGDLQRALFDAKCVKAKLKVLPPIGRALRYEAECDGNPPKVIQIICTGGPCFTDHRGVARDELNDD</sequence>
<evidence type="ECO:0000256" key="1">
    <source>
        <dbReference type="SAM" id="Phobius"/>
    </source>
</evidence>
<dbReference type="AlphaFoldDB" id="A0A0N0MBI2"/>
<keyword evidence="1" id="KW-0472">Membrane</keyword>
<dbReference type="RefSeq" id="WP_054208903.1">
    <property type="nucleotide sequence ID" value="NZ_LGSZ01000032.1"/>
</dbReference>
<keyword evidence="1" id="KW-1133">Transmembrane helix</keyword>
<keyword evidence="3" id="KW-1185">Reference proteome</keyword>
<reference evidence="2 3" key="1">
    <citation type="submission" date="2015-07" db="EMBL/GenBank/DDBJ databases">
        <title>Whole genome sequencing of Bosea vaviloviae isolated from cave pool.</title>
        <authorList>
            <person name="Tan N.E.H."/>
            <person name="Lee Y.P."/>
            <person name="Gan H.M."/>
            <person name="Barton H."/>
            <person name="Savka M.A."/>
        </authorList>
    </citation>
    <scope>NUCLEOTIDE SEQUENCE [LARGE SCALE GENOMIC DNA]</scope>
    <source>
        <strain evidence="2 3">SD260</strain>
    </source>
</reference>
<dbReference type="PATRIC" id="fig|1526658.3.peg.646"/>
<comment type="caution">
    <text evidence="2">The sequence shown here is derived from an EMBL/GenBank/DDBJ whole genome shotgun (WGS) entry which is preliminary data.</text>
</comment>